<evidence type="ECO:0000256" key="1">
    <source>
        <dbReference type="SAM" id="MobiDB-lite"/>
    </source>
</evidence>
<proteinExistence type="predicted"/>
<name>A0A9D5AVU5_PEA</name>
<evidence type="ECO:0000313" key="2">
    <source>
        <dbReference type="EMBL" id="KAI5426217.1"/>
    </source>
</evidence>
<protein>
    <submittedName>
        <fullName evidence="2">Uncharacterized protein</fullName>
    </submittedName>
</protein>
<dbReference type="EMBL" id="JAMSHJ010000003">
    <property type="protein sequence ID" value="KAI5426217.1"/>
    <property type="molecule type" value="Genomic_DNA"/>
</dbReference>
<dbReference type="Gramene" id="Psat03G0187700-T1">
    <property type="protein sequence ID" value="KAI5426217.1"/>
    <property type="gene ID" value="KIW84_031877"/>
</dbReference>
<dbReference type="Gramene" id="PSAT_LOCUS13677_t1">
    <property type="protein sequence ID" value="CAL5193888.1"/>
    <property type="gene ID" value="PSAT_LOCUS13677"/>
</dbReference>
<dbReference type="PANTHER" id="PTHR33443">
    <property type="entry name" value="ZGC:112980"/>
    <property type="match status" value="1"/>
</dbReference>
<comment type="caution">
    <text evidence="2">The sequence shown here is derived from an EMBL/GenBank/DDBJ whole genome shotgun (WGS) entry which is preliminary data.</text>
</comment>
<dbReference type="InterPro" id="IPR053234">
    <property type="entry name" value="RPM1_Interactor"/>
</dbReference>
<sequence length="605" mass="66829">MENIPVMLDIALEEDDEQKRRQHCCLYKESEVSIGSDWVKQFLDMSDEELTEVVSSGEVSKPNVDDDDDCVILDGDPEKQVTHVNDSPNGSDELLVVGEKGQVACRDYPHPRHLCATFPYSSTPHERYCAQCHCYVCDSPAPCLKWGNGLLTTDHCHATDKYETWKTLRKDSKLVKNVPLPASTNNGTLGNVVNSQHNYILPFDNAPLSSRTAALRTRSVNLTPQNQSTRLSSNSMLINQASRPMALHTPPVNLTSQNQASRLITMNVCSSQRSRLQNNALRSTEMHPLSGNLAPQNQASQPIRMNAINALSSLSSRLHNQARPLSENLVPQNQASRLITMKLNSRLQNQISRSNNVLGCSTDSNLTIPNGTNNSRYQEPGTTLGRNRYPLHTAPRMSLGIQSHVIQKKPGQRVNRIDSIGIGNTAATNCITPLGASGFINHVNPLYGDRNHASATGFSNSYAQNNDVLIAQAINLLLTQPNHSPAYETQPCYRSNDNSSPYGYCDIQANDSLSSYVARLNKNEHEIGDENENIINSGARVQNVFQQKPDGGIENEGFLAKESNTNENISYVENLVSNAKECSTPFSGNTHLSLDEIKHWLLDSN</sequence>
<dbReference type="Gramene" id="Psat3g052240.2">
    <property type="protein sequence ID" value="Psat3g052240.2.cds"/>
    <property type="gene ID" value="Psat3g052240"/>
</dbReference>
<gene>
    <name evidence="2" type="ORF">KIW84_031877</name>
</gene>
<dbReference type="OrthoDB" id="266020at2759"/>
<reference evidence="2 3" key="1">
    <citation type="journal article" date="2022" name="Nat. Genet.">
        <title>Improved pea reference genome and pan-genome highlight genomic features and evolutionary characteristics.</title>
        <authorList>
            <person name="Yang T."/>
            <person name="Liu R."/>
            <person name="Luo Y."/>
            <person name="Hu S."/>
            <person name="Wang D."/>
            <person name="Wang C."/>
            <person name="Pandey M.K."/>
            <person name="Ge S."/>
            <person name="Xu Q."/>
            <person name="Li N."/>
            <person name="Li G."/>
            <person name="Huang Y."/>
            <person name="Saxena R.K."/>
            <person name="Ji Y."/>
            <person name="Li M."/>
            <person name="Yan X."/>
            <person name="He Y."/>
            <person name="Liu Y."/>
            <person name="Wang X."/>
            <person name="Xiang C."/>
            <person name="Varshney R.K."/>
            <person name="Ding H."/>
            <person name="Gao S."/>
            <person name="Zong X."/>
        </authorList>
    </citation>
    <scope>NUCLEOTIDE SEQUENCE [LARGE SCALE GENOMIC DNA]</scope>
    <source>
        <strain evidence="2 3">cv. Zhongwan 6</strain>
    </source>
</reference>
<dbReference type="AlphaFoldDB" id="A0A9D5AVU5"/>
<dbReference type="PANTHER" id="PTHR33443:SF35">
    <property type="entry name" value="VQ DOMAIN-CONTAINING PROTEIN"/>
    <property type="match status" value="1"/>
</dbReference>
<keyword evidence="3" id="KW-1185">Reference proteome</keyword>
<evidence type="ECO:0000313" key="3">
    <source>
        <dbReference type="Proteomes" id="UP001058974"/>
    </source>
</evidence>
<organism evidence="2 3">
    <name type="scientific">Pisum sativum</name>
    <name type="common">Garden pea</name>
    <name type="synonym">Lathyrus oleraceus</name>
    <dbReference type="NCBI Taxonomy" id="3888"/>
    <lineage>
        <taxon>Eukaryota</taxon>
        <taxon>Viridiplantae</taxon>
        <taxon>Streptophyta</taxon>
        <taxon>Embryophyta</taxon>
        <taxon>Tracheophyta</taxon>
        <taxon>Spermatophyta</taxon>
        <taxon>Magnoliopsida</taxon>
        <taxon>eudicotyledons</taxon>
        <taxon>Gunneridae</taxon>
        <taxon>Pentapetalae</taxon>
        <taxon>rosids</taxon>
        <taxon>fabids</taxon>
        <taxon>Fabales</taxon>
        <taxon>Fabaceae</taxon>
        <taxon>Papilionoideae</taxon>
        <taxon>50 kb inversion clade</taxon>
        <taxon>NPAAA clade</taxon>
        <taxon>Hologalegina</taxon>
        <taxon>IRL clade</taxon>
        <taxon>Fabeae</taxon>
        <taxon>Lathyrus</taxon>
    </lineage>
</organism>
<feature type="region of interest" description="Disordered" evidence="1">
    <location>
        <begin position="362"/>
        <end position="383"/>
    </location>
</feature>
<accession>A0A9D5AVU5</accession>
<dbReference type="Proteomes" id="UP001058974">
    <property type="component" value="Chromosome 3"/>
</dbReference>